<dbReference type="Gene3D" id="1.10.357.10">
    <property type="entry name" value="Tetracycline Repressor, domain 2"/>
    <property type="match status" value="1"/>
</dbReference>
<dbReference type="PANTHER" id="PTHR30055">
    <property type="entry name" value="HTH-TYPE TRANSCRIPTIONAL REGULATOR RUTR"/>
    <property type="match status" value="1"/>
</dbReference>
<comment type="caution">
    <text evidence="7">The sequence shown here is derived from an EMBL/GenBank/DDBJ whole genome shotgun (WGS) entry which is preliminary data.</text>
</comment>
<protein>
    <submittedName>
        <fullName evidence="7">AcrR family transcriptional regulator</fullName>
    </submittedName>
</protein>
<dbReference type="AlphaFoldDB" id="A0A7Y9LSM7"/>
<dbReference type="Gene3D" id="1.10.10.60">
    <property type="entry name" value="Homeodomain-like"/>
    <property type="match status" value="1"/>
</dbReference>
<keyword evidence="1" id="KW-0678">Repressor</keyword>
<sequence length="199" mass="22141">MSSAGQRGPYAKSAKRREEIISTALQVFSEQGFQGGSMREIASRVGLSQAGLLHHFKSKDELLLAVLELRDQMDWAPYRAQAHGLNYLTLMRKVVEHNATVPSLVQLYSRLSAEAAAPDHPAHQFFKERYRSTRAEAVGAIQESIQAGELRPDTDPEAIAELFTAVMDGLQLQWLYQPALNMPQAVDLMIESLLAKHKA</sequence>
<name>A0A7Y9LSM7_9MICC</name>
<dbReference type="InterPro" id="IPR039538">
    <property type="entry name" value="BetI_C"/>
</dbReference>
<reference evidence="7 8" key="1">
    <citation type="submission" date="2020-07" db="EMBL/GenBank/DDBJ databases">
        <title>Sequencing the genomes of 1000 actinobacteria strains.</title>
        <authorList>
            <person name="Klenk H.-P."/>
        </authorList>
    </citation>
    <scope>NUCLEOTIDE SEQUENCE [LARGE SCALE GENOMIC DNA]</scope>
    <source>
        <strain evidence="7 8">DSM 102047</strain>
    </source>
</reference>
<gene>
    <name evidence="7" type="ORF">FHU41_001051</name>
</gene>
<dbReference type="SUPFAM" id="SSF48498">
    <property type="entry name" value="Tetracyclin repressor-like, C-terminal domain"/>
    <property type="match status" value="1"/>
</dbReference>
<evidence type="ECO:0000259" key="6">
    <source>
        <dbReference type="PROSITE" id="PS50977"/>
    </source>
</evidence>
<evidence type="ECO:0000256" key="5">
    <source>
        <dbReference type="PROSITE-ProRule" id="PRU00335"/>
    </source>
</evidence>
<evidence type="ECO:0000256" key="4">
    <source>
        <dbReference type="ARBA" id="ARBA00023163"/>
    </source>
</evidence>
<keyword evidence="2" id="KW-0805">Transcription regulation</keyword>
<accession>A0A7Y9LSM7</accession>
<keyword evidence="8" id="KW-1185">Reference proteome</keyword>
<dbReference type="PANTHER" id="PTHR30055:SF234">
    <property type="entry name" value="HTH-TYPE TRANSCRIPTIONAL REGULATOR BETI"/>
    <property type="match status" value="1"/>
</dbReference>
<dbReference type="RefSeq" id="WP_179388545.1">
    <property type="nucleotide sequence ID" value="NZ_JACBYQ010000001.1"/>
</dbReference>
<feature type="domain" description="HTH tetR-type" evidence="6">
    <location>
        <begin position="14"/>
        <end position="74"/>
    </location>
</feature>
<dbReference type="PROSITE" id="PS50977">
    <property type="entry name" value="HTH_TETR_2"/>
    <property type="match status" value="1"/>
</dbReference>
<dbReference type="GO" id="GO:0000976">
    <property type="term" value="F:transcription cis-regulatory region binding"/>
    <property type="evidence" value="ECO:0007669"/>
    <property type="project" value="TreeGrafter"/>
</dbReference>
<dbReference type="InterPro" id="IPR036271">
    <property type="entry name" value="Tet_transcr_reg_TetR-rel_C_sf"/>
</dbReference>
<dbReference type="Pfam" id="PF00440">
    <property type="entry name" value="TetR_N"/>
    <property type="match status" value="1"/>
</dbReference>
<dbReference type="InterPro" id="IPR009057">
    <property type="entry name" value="Homeodomain-like_sf"/>
</dbReference>
<evidence type="ECO:0000256" key="1">
    <source>
        <dbReference type="ARBA" id="ARBA00022491"/>
    </source>
</evidence>
<dbReference type="GO" id="GO:0003700">
    <property type="term" value="F:DNA-binding transcription factor activity"/>
    <property type="evidence" value="ECO:0007669"/>
    <property type="project" value="TreeGrafter"/>
</dbReference>
<keyword evidence="4" id="KW-0804">Transcription</keyword>
<dbReference type="Pfam" id="PF13977">
    <property type="entry name" value="TetR_C_6"/>
    <property type="match status" value="1"/>
</dbReference>
<evidence type="ECO:0000313" key="7">
    <source>
        <dbReference type="EMBL" id="NYE94830.1"/>
    </source>
</evidence>
<dbReference type="SUPFAM" id="SSF46689">
    <property type="entry name" value="Homeodomain-like"/>
    <property type="match status" value="1"/>
</dbReference>
<evidence type="ECO:0000313" key="8">
    <source>
        <dbReference type="Proteomes" id="UP000521748"/>
    </source>
</evidence>
<dbReference type="InterPro" id="IPR050109">
    <property type="entry name" value="HTH-type_TetR-like_transc_reg"/>
</dbReference>
<proteinExistence type="predicted"/>
<dbReference type="InterPro" id="IPR001647">
    <property type="entry name" value="HTH_TetR"/>
</dbReference>
<dbReference type="EMBL" id="JACBYQ010000001">
    <property type="protein sequence ID" value="NYE94830.1"/>
    <property type="molecule type" value="Genomic_DNA"/>
</dbReference>
<feature type="DNA-binding region" description="H-T-H motif" evidence="5">
    <location>
        <begin position="37"/>
        <end position="56"/>
    </location>
</feature>
<dbReference type="Proteomes" id="UP000521748">
    <property type="component" value="Unassembled WGS sequence"/>
</dbReference>
<dbReference type="PRINTS" id="PR00455">
    <property type="entry name" value="HTHTETR"/>
</dbReference>
<keyword evidence="3 5" id="KW-0238">DNA-binding</keyword>
<evidence type="ECO:0000256" key="3">
    <source>
        <dbReference type="ARBA" id="ARBA00023125"/>
    </source>
</evidence>
<evidence type="ECO:0000256" key="2">
    <source>
        <dbReference type="ARBA" id="ARBA00023015"/>
    </source>
</evidence>
<organism evidence="7 8">
    <name type="scientific">Psychromicrobium silvestre</name>
    <dbReference type="NCBI Taxonomy" id="1645614"/>
    <lineage>
        <taxon>Bacteria</taxon>
        <taxon>Bacillati</taxon>
        <taxon>Actinomycetota</taxon>
        <taxon>Actinomycetes</taxon>
        <taxon>Micrococcales</taxon>
        <taxon>Micrococcaceae</taxon>
        <taxon>Psychromicrobium</taxon>
    </lineage>
</organism>